<dbReference type="EMBL" id="BOVJ01000208">
    <property type="protein sequence ID" value="GIQ66785.1"/>
    <property type="molecule type" value="Genomic_DNA"/>
</dbReference>
<dbReference type="Gene3D" id="3.30.1180.20">
    <property type="entry name" value="Dihydroxyacetone kinase, domain 2"/>
    <property type="match status" value="1"/>
</dbReference>
<dbReference type="InterPro" id="IPR004006">
    <property type="entry name" value="DhaK_dom"/>
</dbReference>
<dbReference type="NCBIfam" id="TIGR00689">
    <property type="entry name" value="rpiB_lacA_lacB"/>
    <property type="match status" value="1"/>
</dbReference>
<dbReference type="Gene3D" id="3.40.50.10440">
    <property type="entry name" value="Dihydroxyacetone kinase, domain 1"/>
    <property type="match status" value="1"/>
</dbReference>
<proteinExistence type="inferred from homology"/>
<sequence>MKIGIGSDHHGYELKEWIKRYLDKEKIEYVDMGCHSCEETDYPDVASAVALEIKKGRLERGILICGTGIGVAIAANKVPGIRAAQCHDTYSAERARKSNNAQIITLGAKVIGPEAALKVVEAWLSSEFQGGNSARKVEKLWTSKSRWGGVNGVKKLINVPNLVVDEMIEGYAAAYPQYVRVLPENKRAVVSVNTVRQGKVGVIIGGGSGHEPAFMGVIGKGFVDAVPVGNVFASPPPDPILACTRAVHGGEGVIYMYGNYAGDCMNFDMAAELAAMEGIRVETVLITDDVASSPAVERRRGIAGGFLVFKCAGAAADMGMKLDDVVRVAKKANDNIRTMGVALSPCAVPQTGKPSFVLGEDEMEIGLGIHGEPGVQRGKLKTADETTDDLIDKILEDMLLESGERVAVMVNGLGSTTYMELFVVFRRAEQRLKQLGVHIYRSFVGEFVTSLEMGGCSISIMKLDDELAQMIDYPVDTPMYVQK</sequence>
<protein>
    <recommendedName>
        <fullName evidence="3">DhaK domain-containing protein</fullName>
    </recommendedName>
</protein>
<dbReference type="Proteomes" id="UP000680304">
    <property type="component" value="Unassembled WGS sequence"/>
</dbReference>
<evidence type="ECO:0000313" key="5">
    <source>
        <dbReference type="Proteomes" id="UP000680304"/>
    </source>
</evidence>
<organism evidence="4 5">
    <name type="scientific">Paenibacillus cisolokensis</name>
    <dbReference type="NCBI Taxonomy" id="1658519"/>
    <lineage>
        <taxon>Bacteria</taxon>
        <taxon>Bacillati</taxon>
        <taxon>Bacillota</taxon>
        <taxon>Bacilli</taxon>
        <taxon>Bacillales</taxon>
        <taxon>Paenibacillaceae</taxon>
        <taxon>Paenibacillus</taxon>
    </lineage>
</organism>
<dbReference type="InterPro" id="IPR036569">
    <property type="entry name" value="RpiB_LacA_LacB_sf"/>
</dbReference>
<dbReference type="PROSITE" id="PS51481">
    <property type="entry name" value="DHAK"/>
    <property type="match status" value="1"/>
</dbReference>
<dbReference type="PANTHER" id="PTHR28629">
    <property type="entry name" value="TRIOKINASE/FMN CYCLASE"/>
    <property type="match status" value="1"/>
</dbReference>
<feature type="domain" description="DhaK" evidence="3">
    <location>
        <begin position="159"/>
        <end position="480"/>
    </location>
</feature>
<dbReference type="Gene3D" id="3.40.1400.10">
    <property type="entry name" value="Sugar-phosphate isomerase, RpiB/LacA/LacB"/>
    <property type="match status" value="1"/>
</dbReference>
<dbReference type="Pfam" id="PF02502">
    <property type="entry name" value="LacAB_rpiB"/>
    <property type="match status" value="1"/>
</dbReference>
<comment type="caution">
    <text evidence="4">The sequence shown here is derived from an EMBL/GenBank/DDBJ whole genome shotgun (WGS) entry which is preliminary data.</text>
</comment>
<keyword evidence="2" id="KW-0413">Isomerase</keyword>
<dbReference type="SUPFAM" id="SSF82549">
    <property type="entry name" value="DAK1/DegV-like"/>
    <property type="match status" value="1"/>
</dbReference>
<dbReference type="NCBIfam" id="NF004051">
    <property type="entry name" value="PRK05571.1"/>
    <property type="match status" value="1"/>
</dbReference>
<keyword evidence="5" id="KW-1185">Reference proteome</keyword>
<comment type="similarity">
    <text evidence="1">Belongs to the LacAB/RpiB family.</text>
</comment>
<evidence type="ECO:0000256" key="1">
    <source>
        <dbReference type="ARBA" id="ARBA00008754"/>
    </source>
</evidence>
<dbReference type="InterPro" id="IPR004785">
    <property type="entry name" value="RpiB"/>
</dbReference>
<dbReference type="SUPFAM" id="SSF89623">
    <property type="entry name" value="Ribose/Galactose isomerase RpiB/AlsB"/>
    <property type="match status" value="1"/>
</dbReference>
<gene>
    <name evidence="4" type="ORF">PACILC2_53530</name>
</gene>
<dbReference type="Pfam" id="PF02733">
    <property type="entry name" value="Dak1"/>
    <property type="match status" value="1"/>
</dbReference>
<name>A0ABQ4NEX3_9BACL</name>
<reference evidence="4 5" key="1">
    <citation type="submission" date="2021-04" db="EMBL/GenBank/DDBJ databases">
        <title>Draft genome sequence of Paenibacillus cisolokensis, LC2-13A.</title>
        <authorList>
            <person name="Uke A."/>
            <person name="Chhe C."/>
            <person name="Baramee S."/>
            <person name="Kosugi A."/>
        </authorList>
    </citation>
    <scope>NUCLEOTIDE SEQUENCE [LARGE SCALE GENOMIC DNA]</scope>
    <source>
        <strain evidence="4 5">LC2-13A</strain>
    </source>
</reference>
<evidence type="ECO:0000313" key="4">
    <source>
        <dbReference type="EMBL" id="GIQ66785.1"/>
    </source>
</evidence>
<dbReference type="InterPro" id="IPR050861">
    <property type="entry name" value="Dihydroxyacetone_Kinase"/>
</dbReference>
<dbReference type="InterPro" id="IPR003500">
    <property type="entry name" value="RpiB_LacA_LacB"/>
</dbReference>
<dbReference type="NCBIfam" id="TIGR01120">
    <property type="entry name" value="rpiB"/>
    <property type="match status" value="1"/>
</dbReference>
<evidence type="ECO:0000259" key="3">
    <source>
        <dbReference type="PROSITE" id="PS51481"/>
    </source>
</evidence>
<accession>A0ABQ4NEX3</accession>
<dbReference type="PANTHER" id="PTHR28629:SF4">
    <property type="entry name" value="TRIOKINASE_FMN CYCLASE"/>
    <property type="match status" value="1"/>
</dbReference>
<evidence type="ECO:0000256" key="2">
    <source>
        <dbReference type="ARBA" id="ARBA00023235"/>
    </source>
</evidence>